<dbReference type="OrthoDB" id="302728at2759"/>
<name>L8GVP5_ACACF</name>
<sequence>MTGHMYVNMTENATTIEQIALGPRRSSRRQGRTLASNRYDLGREENMRQVMGDGGWRRWLRPLSPPATDGFSFPTRP</sequence>
<proteinExistence type="predicted"/>
<dbReference type="Proteomes" id="UP000011083">
    <property type="component" value="Unassembled WGS sequence"/>
</dbReference>
<reference evidence="1 2" key="1">
    <citation type="journal article" date="2013" name="Genome Biol.">
        <title>Genome of Acanthamoeba castellanii highlights extensive lateral gene transfer and early evolution of tyrosine kinase signaling.</title>
        <authorList>
            <person name="Clarke M."/>
            <person name="Lohan A.J."/>
            <person name="Liu B."/>
            <person name="Lagkouvardos I."/>
            <person name="Roy S."/>
            <person name="Zafar N."/>
            <person name="Bertelli C."/>
            <person name="Schilde C."/>
            <person name="Kianianmomeni A."/>
            <person name="Burglin T.R."/>
            <person name="Frech C."/>
            <person name="Turcotte B."/>
            <person name="Kopec K.O."/>
            <person name="Synnott J.M."/>
            <person name="Choo C."/>
            <person name="Paponov I."/>
            <person name="Finkler A."/>
            <person name="Soon Heng Tan C."/>
            <person name="Hutchins A.P."/>
            <person name="Weinmeier T."/>
            <person name="Rattei T."/>
            <person name="Chu J.S."/>
            <person name="Gimenez G."/>
            <person name="Irimia M."/>
            <person name="Rigden D.J."/>
            <person name="Fitzpatrick D.A."/>
            <person name="Lorenzo-Morales J."/>
            <person name="Bateman A."/>
            <person name="Chiu C.H."/>
            <person name="Tang P."/>
            <person name="Hegemann P."/>
            <person name="Fromm H."/>
            <person name="Raoult D."/>
            <person name="Greub G."/>
            <person name="Miranda-Saavedra D."/>
            <person name="Chen N."/>
            <person name="Nash P."/>
            <person name="Ginger M.L."/>
            <person name="Horn M."/>
            <person name="Schaap P."/>
            <person name="Caler L."/>
            <person name="Loftus B."/>
        </authorList>
    </citation>
    <scope>NUCLEOTIDE SEQUENCE [LARGE SCALE GENOMIC DNA]</scope>
    <source>
        <strain evidence="1 2">Neff</strain>
    </source>
</reference>
<evidence type="ECO:0000313" key="1">
    <source>
        <dbReference type="EMBL" id="ELR17314.1"/>
    </source>
</evidence>
<dbReference type="RefSeq" id="XP_004339327.1">
    <property type="nucleotide sequence ID" value="XM_004339279.1"/>
</dbReference>
<dbReference type="AlphaFoldDB" id="L8GVP5"/>
<dbReference type="EMBL" id="KB007974">
    <property type="protein sequence ID" value="ELR17314.1"/>
    <property type="molecule type" value="Genomic_DNA"/>
</dbReference>
<accession>L8GVP5</accession>
<dbReference type="VEuPathDB" id="AmoebaDB:ACA1_060410"/>
<dbReference type="KEGG" id="acan:ACA1_060410"/>
<organism evidence="1 2">
    <name type="scientific">Acanthamoeba castellanii (strain ATCC 30010 / Neff)</name>
    <dbReference type="NCBI Taxonomy" id="1257118"/>
    <lineage>
        <taxon>Eukaryota</taxon>
        <taxon>Amoebozoa</taxon>
        <taxon>Discosea</taxon>
        <taxon>Longamoebia</taxon>
        <taxon>Centramoebida</taxon>
        <taxon>Acanthamoebidae</taxon>
        <taxon>Acanthamoeba</taxon>
    </lineage>
</organism>
<evidence type="ECO:0000313" key="2">
    <source>
        <dbReference type="Proteomes" id="UP000011083"/>
    </source>
</evidence>
<dbReference type="GeneID" id="14917889"/>
<keyword evidence="2" id="KW-1185">Reference proteome</keyword>
<protein>
    <submittedName>
        <fullName evidence="1">Uncharacterized protein</fullName>
    </submittedName>
</protein>
<gene>
    <name evidence="1" type="ORF">ACA1_060410</name>
</gene>